<keyword evidence="3" id="KW-0350">Heme biosynthesis</keyword>
<dbReference type="EMBL" id="DQ029337">
    <property type="protein sequence ID" value="AAZ08383.1"/>
    <property type="molecule type" value="mRNA"/>
</dbReference>
<reference evidence="11" key="1">
    <citation type="submission" date="2005-05" db="EMBL/GenBank/DDBJ databases">
        <authorList>
            <person name="Wu B."/>
            <person name="Fraunholz M.J."/>
            <person name="Roos D.S."/>
        </authorList>
    </citation>
    <scope>NUCLEOTIDE SEQUENCE</scope>
</reference>
<dbReference type="VEuPathDB" id="ToxoDB:TGRUB_253900A"/>
<dbReference type="GO" id="GO:0008270">
    <property type="term" value="F:zinc ion binding"/>
    <property type="evidence" value="ECO:0007669"/>
    <property type="project" value="TreeGrafter"/>
</dbReference>
<dbReference type="NCBIfam" id="NF006762">
    <property type="entry name" value="PRK09283.1"/>
    <property type="match status" value="1"/>
</dbReference>
<dbReference type="VEuPathDB" id="ToxoDB:TGCOUG_253900A"/>
<evidence type="ECO:0000256" key="6">
    <source>
        <dbReference type="ARBA" id="ARBA00025628"/>
    </source>
</evidence>
<evidence type="ECO:0000256" key="4">
    <source>
        <dbReference type="ARBA" id="ARBA00023239"/>
    </source>
</evidence>
<sequence length="497" mass="53831">MSFFLLFFLPPQEFRVHVCPPSGPVCLSDHFSFSKMRPLSLFFRLSFLLFVLLFPSPSVDALLQSSSVAGSFPTPASVASSGRSVSPHNALYVHSRTEATAGLPSGASLAITLNGESEEPRRNGARRKGSKSLGFLVAPPLSRSCTTEQAGELFSGGAKVRGLNVQVTASPVGRELASSLRSRASEPEIRQLAASPETSVPIPSMPGQSRLSMEDLLKEVGEARSYGIKAFMLFPKVDDELKSVMAEESYNPDGLLPRAIMALKEAFPDVLLLADVALDPYSSMGHDGVVDEQSGKIVNDLTVHQLCKQAITLARAGADMVCPSDMMDGRVSAIRESLDMEGCTDTSILAYSCKYASSFYGPFRDALDSHMVGGTDKKTYQMDPSNSREAEREAEADASEGADMLMVKPGLPYLDVLAKIREKSKLPMVAYHVSGEYAMLKAAAEKGYISEKDTVLEVLKSFRRAGADAVATYYAKEAAKWMVEDMKGTQKFTEPCY</sequence>
<dbReference type="InterPro" id="IPR013785">
    <property type="entry name" value="Aldolase_TIM"/>
</dbReference>
<evidence type="ECO:0000256" key="9">
    <source>
        <dbReference type="RuleBase" id="RU004161"/>
    </source>
</evidence>
<dbReference type="VEuPathDB" id="ToxoDB:TGPRC2_253900C"/>
<dbReference type="GO" id="GO:0006782">
    <property type="term" value="P:protoporphyrinogen IX biosynthetic process"/>
    <property type="evidence" value="ECO:0007669"/>
    <property type="project" value="UniProtKB-UniPathway"/>
</dbReference>
<dbReference type="VEuPathDB" id="ToxoDB:TGARI_253900B"/>
<dbReference type="PANTHER" id="PTHR11458">
    <property type="entry name" value="DELTA-AMINOLEVULINIC ACID DEHYDRATASE"/>
    <property type="match status" value="1"/>
</dbReference>
<dbReference type="VEuPathDB" id="ToxoDB:TGFOU_253900C"/>
<dbReference type="SUPFAM" id="SSF51569">
    <property type="entry name" value="Aldolase"/>
    <property type="match status" value="1"/>
</dbReference>
<dbReference type="EC" id="4.2.1.24" evidence="8"/>
<feature type="compositionally biased region" description="Basic and acidic residues" evidence="10">
    <location>
        <begin position="377"/>
        <end position="395"/>
    </location>
</feature>
<accession>A8CBF8</accession>
<dbReference type="Gene3D" id="3.20.20.70">
    <property type="entry name" value="Aldolase class I"/>
    <property type="match status" value="1"/>
</dbReference>
<dbReference type="VEuPathDB" id="ToxoDB:TGVAND_253900B"/>
<dbReference type="GO" id="GO:0004655">
    <property type="term" value="F:porphobilinogen synthase activity"/>
    <property type="evidence" value="ECO:0007669"/>
    <property type="project" value="UniProtKB-EC"/>
</dbReference>
<gene>
    <name evidence="11" type="primary">HemB</name>
</gene>
<dbReference type="VEuPathDB" id="ToxoDB:TGMAS_253900A"/>
<evidence type="ECO:0000256" key="5">
    <source>
        <dbReference type="ARBA" id="ARBA00023244"/>
    </source>
</evidence>
<dbReference type="VEuPathDB" id="ToxoDB:TGP89_253900B"/>
<evidence type="ECO:0000256" key="10">
    <source>
        <dbReference type="SAM" id="MobiDB-lite"/>
    </source>
</evidence>
<dbReference type="VEuPathDB" id="ToxoDB:TGVEG_253900"/>
<dbReference type="SMART" id="SM01004">
    <property type="entry name" value="ALAD"/>
    <property type="match status" value="1"/>
</dbReference>
<dbReference type="InterPro" id="IPR001731">
    <property type="entry name" value="ALAD"/>
</dbReference>
<dbReference type="AlphaFoldDB" id="A8CBF8"/>
<dbReference type="VEuPathDB" id="ToxoDB:TGGT1_253900"/>
<dbReference type="VEuPathDB" id="ToxoDB:TGFOU_253900A"/>
<comment type="similarity">
    <text evidence="2 9">Belongs to the ALAD family.</text>
</comment>
<comment type="pathway">
    <text evidence="1">Porphyrin-containing compound metabolism; protoporphyrin-IX biosynthesis; coproporphyrinogen-III from 5-aminolevulinate: step 1/4.</text>
</comment>
<dbReference type="VEuPathDB" id="ToxoDB:TGME49_500302"/>
<dbReference type="VEuPathDB" id="ToxoDB:TGDOM2_253900"/>
<dbReference type="Pfam" id="PF00490">
    <property type="entry name" value="ALAD"/>
    <property type="match status" value="1"/>
</dbReference>
<protein>
    <recommendedName>
        <fullName evidence="8">Delta-aminolevulinic acid dehydratase</fullName>
        <ecNumber evidence="8">4.2.1.24</ecNumber>
    </recommendedName>
</protein>
<dbReference type="PANTHER" id="PTHR11458:SF0">
    <property type="entry name" value="DELTA-AMINOLEVULINIC ACID DEHYDRATASE"/>
    <property type="match status" value="1"/>
</dbReference>
<dbReference type="VEuPathDB" id="ToxoDB:TGRH88_004450"/>
<dbReference type="VEuPathDB" id="ToxoDB:TGP89_253900A"/>
<dbReference type="InterPro" id="IPR030656">
    <property type="entry name" value="ALAD_AS"/>
</dbReference>
<dbReference type="VEuPathDB" id="ToxoDB:TGFOU_253900B"/>
<dbReference type="VEuPathDB" id="ToxoDB:TGVAND_253900A"/>
<keyword evidence="4 8" id="KW-0456">Lyase</keyword>
<dbReference type="VEuPathDB" id="ToxoDB:TGCOUG_253900B"/>
<proteinExistence type="evidence at transcript level"/>
<evidence type="ECO:0000256" key="2">
    <source>
        <dbReference type="ARBA" id="ARBA00008055"/>
    </source>
</evidence>
<dbReference type="VEuPathDB" id="ToxoDB:TGRUB_253900B"/>
<feature type="region of interest" description="Disordered" evidence="10">
    <location>
        <begin position="377"/>
        <end position="399"/>
    </location>
</feature>
<keyword evidence="5 8" id="KW-0627">Porphyrin biosynthesis</keyword>
<dbReference type="GO" id="GO:0005829">
    <property type="term" value="C:cytosol"/>
    <property type="evidence" value="ECO:0007669"/>
    <property type="project" value="TreeGrafter"/>
</dbReference>
<dbReference type="VEuPathDB" id="ToxoDB:TGARI_253900A"/>
<name>A8CBF8_TOXGO</name>
<comment type="function">
    <text evidence="6">Catalyzes an early step in the biosynthesis of tetrapyrroles. Binds two molecules of 5-aminolevulinate per subunit, each at a distinct site, and catalyzes their condensation to form porphobilinogen.</text>
</comment>
<dbReference type="VEuPathDB" id="ToxoDB:TGPRC2_253900B"/>
<evidence type="ECO:0000256" key="8">
    <source>
        <dbReference type="RuleBase" id="RU000515"/>
    </source>
</evidence>
<comment type="subunit">
    <text evidence="8">Homooctamer.</text>
</comment>
<dbReference type="VEuPathDB" id="ToxoDB:TGPRC2_253900A"/>
<comment type="catalytic activity">
    <reaction evidence="7 8">
        <text>2 5-aminolevulinate = porphobilinogen + 2 H2O + H(+)</text>
        <dbReference type="Rhea" id="RHEA:24064"/>
        <dbReference type="ChEBI" id="CHEBI:15377"/>
        <dbReference type="ChEBI" id="CHEBI:15378"/>
        <dbReference type="ChEBI" id="CHEBI:58126"/>
        <dbReference type="ChEBI" id="CHEBI:356416"/>
        <dbReference type="EC" id="4.2.1.24"/>
    </reaction>
</comment>
<dbReference type="UniPathway" id="UPA00251">
    <property type="reaction ID" value="UER00318"/>
</dbReference>
<dbReference type="VEuPathDB" id="ToxoDB:TGCOUG_253900C"/>
<dbReference type="PRINTS" id="PR00144">
    <property type="entry name" value="DALDHYDRTASE"/>
</dbReference>
<evidence type="ECO:0000256" key="7">
    <source>
        <dbReference type="ARBA" id="ARBA00047651"/>
    </source>
</evidence>
<evidence type="ECO:0000313" key="11">
    <source>
        <dbReference type="EMBL" id="AAZ08383.1"/>
    </source>
</evidence>
<evidence type="ECO:0000256" key="3">
    <source>
        <dbReference type="ARBA" id="ARBA00023133"/>
    </source>
</evidence>
<dbReference type="VEuPathDB" id="ToxoDB:TGCAST_389090"/>
<dbReference type="VEuPathDB" id="ToxoDB:TGMAS_253900B"/>
<evidence type="ECO:0000256" key="1">
    <source>
        <dbReference type="ARBA" id="ARBA00004694"/>
    </source>
</evidence>
<organism evidence="11">
    <name type="scientific">Toxoplasma gondii</name>
    <dbReference type="NCBI Taxonomy" id="5811"/>
    <lineage>
        <taxon>Eukaryota</taxon>
        <taxon>Sar</taxon>
        <taxon>Alveolata</taxon>
        <taxon>Apicomplexa</taxon>
        <taxon>Conoidasida</taxon>
        <taxon>Coccidia</taxon>
        <taxon>Eucoccidiorida</taxon>
        <taxon>Eimeriorina</taxon>
        <taxon>Sarcocystidae</taxon>
        <taxon>Toxoplasma</taxon>
    </lineage>
</organism>
<dbReference type="PROSITE" id="PS00169">
    <property type="entry name" value="D_ALA_DEHYDRATASE"/>
    <property type="match status" value="1"/>
</dbReference>